<protein>
    <submittedName>
        <fullName evidence="2">Uncharacterized protein</fullName>
    </submittedName>
</protein>
<dbReference type="PATRIC" id="fig|1121022.4.peg.4243"/>
<proteinExistence type="predicted"/>
<evidence type="ECO:0000256" key="1">
    <source>
        <dbReference type="SAM" id="Phobius"/>
    </source>
</evidence>
<evidence type="ECO:0000313" key="3">
    <source>
        <dbReference type="Proteomes" id="UP000017837"/>
    </source>
</evidence>
<dbReference type="RefSeq" id="WP_018083898.1">
    <property type="nucleotide sequence ID" value="NZ_AQWM01000050.1"/>
</dbReference>
<dbReference type="EMBL" id="AWGB01000073">
    <property type="protein sequence ID" value="ESQ82815.1"/>
    <property type="molecule type" value="Genomic_DNA"/>
</dbReference>
<accession>V4PBZ8</accession>
<organism evidence="2 3">
    <name type="scientific">Asticcacaulis benevestitus DSM 16100 = ATCC BAA-896</name>
    <dbReference type="NCBI Taxonomy" id="1121022"/>
    <lineage>
        <taxon>Bacteria</taxon>
        <taxon>Pseudomonadati</taxon>
        <taxon>Pseudomonadota</taxon>
        <taxon>Alphaproteobacteria</taxon>
        <taxon>Caulobacterales</taxon>
        <taxon>Caulobacteraceae</taxon>
        <taxon>Asticcacaulis</taxon>
    </lineage>
</organism>
<evidence type="ECO:0000313" key="2">
    <source>
        <dbReference type="EMBL" id="ESQ82815.1"/>
    </source>
</evidence>
<dbReference type="Proteomes" id="UP000017837">
    <property type="component" value="Unassembled WGS sequence"/>
</dbReference>
<reference evidence="2 3" key="1">
    <citation type="journal article" date="2014" name="Nature">
        <title>Sequential evolution of bacterial morphology by co-option of a developmental regulator.</title>
        <authorList>
            <person name="Jiang C."/>
            <person name="Brown P.J."/>
            <person name="Ducret A."/>
            <person name="Brun Y.V."/>
        </authorList>
    </citation>
    <scope>NUCLEOTIDE SEQUENCE [LARGE SCALE GENOMIC DNA]</scope>
    <source>
        <strain evidence="2 3">DSM 16100</strain>
    </source>
</reference>
<keyword evidence="1" id="KW-0472">Membrane</keyword>
<gene>
    <name evidence="2" type="ORF">ABENE_20715</name>
</gene>
<dbReference type="OrthoDB" id="9924415at2"/>
<name>V4PBZ8_9CAUL</name>
<dbReference type="AlphaFoldDB" id="V4PBZ8"/>
<sequence>MKRFDWKLKYLLQLVMAVVFLIGLGLAYKLYDDEQTSLSDPGFRGAIISIFVAGFITVAVVYIYSLITQFFKKF</sequence>
<keyword evidence="1" id="KW-1133">Transmembrane helix</keyword>
<keyword evidence="3" id="KW-1185">Reference proteome</keyword>
<comment type="caution">
    <text evidence="2">The sequence shown here is derived from an EMBL/GenBank/DDBJ whole genome shotgun (WGS) entry which is preliminary data.</text>
</comment>
<feature type="transmembrane region" description="Helical" evidence="1">
    <location>
        <begin position="43"/>
        <end position="67"/>
    </location>
</feature>
<keyword evidence="1" id="KW-0812">Transmembrane</keyword>